<dbReference type="InterPro" id="IPR010359">
    <property type="entry name" value="IrrE_HExxH"/>
</dbReference>
<feature type="domain" description="HTH cro/C1-type" evidence="2">
    <location>
        <begin position="8"/>
        <end position="60"/>
    </location>
</feature>
<dbReference type="Gene3D" id="1.10.260.40">
    <property type="entry name" value="lambda repressor-like DNA-binding domains"/>
    <property type="match status" value="1"/>
</dbReference>
<gene>
    <name evidence="3" type="ORF">BKH32_05830</name>
</gene>
<proteinExistence type="inferred from homology"/>
<dbReference type="CDD" id="cd00093">
    <property type="entry name" value="HTH_XRE"/>
    <property type="match status" value="1"/>
</dbReference>
<dbReference type="Proteomes" id="UP000185736">
    <property type="component" value="Unassembled WGS sequence"/>
</dbReference>
<dbReference type="Gene3D" id="1.10.10.2910">
    <property type="match status" value="1"/>
</dbReference>
<dbReference type="SUPFAM" id="SSF47413">
    <property type="entry name" value="lambda repressor-like DNA-binding domains"/>
    <property type="match status" value="1"/>
</dbReference>
<dbReference type="Pfam" id="PF06114">
    <property type="entry name" value="Peptidase_M78"/>
    <property type="match status" value="1"/>
</dbReference>
<evidence type="ECO:0000313" key="4">
    <source>
        <dbReference type="Proteomes" id="UP000185736"/>
    </source>
</evidence>
<dbReference type="EMBL" id="MSGO01000024">
    <property type="protein sequence ID" value="OLL14962.1"/>
    <property type="molecule type" value="Genomic_DNA"/>
</dbReference>
<dbReference type="PROSITE" id="PS50943">
    <property type="entry name" value="HTH_CROC1"/>
    <property type="match status" value="1"/>
</dbReference>
<dbReference type="PANTHER" id="PTHR43236:SF1">
    <property type="entry name" value="BLL7220 PROTEIN"/>
    <property type="match status" value="1"/>
</dbReference>
<evidence type="ECO:0000259" key="2">
    <source>
        <dbReference type="PROSITE" id="PS50943"/>
    </source>
</evidence>
<dbReference type="InterPro" id="IPR010982">
    <property type="entry name" value="Lambda_DNA-bd_dom_sf"/>
</dbReference>
<sequence length="375" mass="41521">MTLEASRVILARQRAGLSKSALAHKAGTTPRTVTTWESVGPPASRLHQIATITGMPPEFFSVEEIDLLDEKQVFFRARRRSPSVLLRRSTAFGALGVEFYRSISKHFMTPALSLLDTESRNSPQEAAMALRLAWGMGQEPVPNLVQMAEAHGIRVLGIPLADVKVDAFSFWSAEGRPFIFLSRVKTAERSRFDLAHEIGHLILHSDVTRTEEVTDRQIEHEANIFAAEFLLPTESLRAKLSSPPSLDTLMKIKITYGTSAIATARSIYDAGVLSDWGYRQMLATLTTRGFHQGEPGSTLPYEKSRVFSTVNDHLRSRGLSVSDWARTIGQRPDDVTGFMLGQALHAAPDTGTESIFENSGSEEHPTVRPRLQIVK</sequence>
<evidence type="ECO:0000313" key="3">
    <source>
        <dbReference type="EMBL" id="OLL14962.1"/>
    </source>
</evidence>
<name>A0A1Q8I1I0_9ACTO</name>
<comment type="similarity">
    <text evidence="1">Belongs to the short-chain fatty acyl-CoA assimilation regulator (ScfR) family.</text>
</comment>
<dbReference type="InterPro" id="IPR052345">
    <property type="entry name" value="Rad_response_metalloprotease"/>
</dbReference>
<evidence type="ECO:0000256" key="1">
    <source>
        <dbReference type="ARBA" id="ARBA00007227"/>
    </source>
</evidence>
<protein>
    <recommendedName>
        <fullName evidence="2">HTH cro/C1-type domain-containing protein</fullName>
    </recommendedName>
</protein>
<dbReference type="GO" id="GO:0003677">
    <property type="term" value="F:DNA binding"/>
    <property type="evidence" value="ECO:0007669"/>
    <property type="project" value="InterPro"/>
</dbReference>
<accession>A0A1Q8I1I0</accession>
<organism evidence="3 4">
    <name type="scientific">Actinomyces oris</name>
    <dbReference type="NCBI Taxonomy" id="544580"/>
    <lineage>
        <taxon>Bacteria</taxon>
        <taxon>Bacillati</taxon>
        <taxon>Actinomycetota</taxon>
        <taxon>Actinomycetes</taxon>
        <taxon>Actinomycetales</taxon>
        <taxon>Actinomycetaceae</taxon>
        <taxon>Actinomyces</taxon>
    </lineage>
</organism>
<dbReference type="PANTHER" id="PTHR43236">
    <property type="entry name" value="ANTITOXIN HIGA1"/>
    <property type="match status" value="1"/>
</dbReference>
<reference evidence="3 4" key="1">
    <citation type="submission" date="2016-12" db="EMBL/GenBank/DDBJ databases">
        <title>Genomic comparison of strains in the 'Actinomyces naeslundii' group.</title>
        <authorList>
            <person name="Mughal S.R."/>
            <person name="Do T."/>
            <person name="Gilbert S.C."/>
            <person name="Witherden E.A."/>
            <person name="Didelot X."/>
            <person name="Beighton D."/>
        </authorList>
    </citation>
    <scope>NUCLEOTIDE SEQUENCE [LARGE SCALE GENOMIC DNA]</scope>
    <source>
        <strain evidence="3 4">S64C</strain>
    </source>
</reference>
<dbReference type="AlphaFoldDB" id="A0A1Q8I1I0"/>
<comment type="caution">
    <text evidence="3">The sequence shown here is derived from an EMBL/GenBank/DDBJ whole genome shotgun (WGS) entry which is preliminary data.</text>
</comment>
<dbReference type="InterPro" id="IPR001387">
    <property type="entry name" value="Cro/C1-type_HTH"/>
</dbReference>